<dbReference type="InterPro" id="IPR000644">
    <property type="entry name" value="CBS_dom"/>
</dbReference>
<evidence type="ECO:0000313" key="15">
    <source>
        <dbReference type="EMBL" id="WNQ12978.1"/>
    </source>
</evidence>
<keyword evidence="8" id="KW-0862">Zinc</keyword>
<evidence type="ECO:0000256" key="5">
    <source>
        <dbReference type="ARBA" id="ARBA00022692"/>
    </source>
</evidence>
<feature type="transmembrane region" description="Helical" evidence="13">
    <location>
        <begin position="14"/>
        <end position="40"/>
    </location>
</feature>
<keyword evidence="4 15" id="KW-0645">Protease</keyword>
<evidence type="ECO:0000256" key="2">
    <source>
        <dbReference type="ARBA" id="ARBA00004141"/>
    </source>
</evidence>
<accession>A0AA96LHB8</accession>
<dbReference type="RefSeq" id="WP_315606758.1">
    <property type="nucleotide sequence ID" value="NZ_CP130318.1"/>
</dbReference>
<comment type="similarity">
    <text evidence="3">Belongs to the peptidase M50B family.</text>
</comment>
<evidence type="ECO:0000256" key="3">
    <source>
        <dbReference type="ARBA" id="ARBA00007931"/>
    </source>
</evidence>
<proteinExistence type="inferred from homology"/>
<evidence type="ECO:0000256" key="10">
    <source>
        <dbReference type="ARBA" id="ARBA00023049"/>
    </source>
</evidence>
<evidence type="ECO:0000256" key="12">
    <source>
        <dbReference type="PROSITE-ProRule" id="PRU00703"/>
    </source>
</evidence>
<keyword evidence="5 13" id="KW-0812">Transmembrane</keyword>
<dbReference type="GO" id="GO:0006508">
    <property type="term" value="P:proteolysis"/>
    <property type="evidence" value="ECO:0007669"/>
    <property type="project" value="UniProtKB-KW"/>
</dbReference>
<dbReference type="PROSITE" id="PS51371">
    <property type="entry name" value="CBS"/>
    <property type="match status" value="1"/>
</dbReference>
<keyword evidence="6" id="KW-0479">Metal-binding</keyword>
<evidence type="ECO:0000256" key="13">
    <source>
        <dbReference type="SAM" id="Phobius"/>
    </source>
</evidence>
<evidence type="ECO:0000256" key="6">
    <source>
        <dbReference type="ARBA" id="ARBA00022723"/>
    </source>
</evidence>
<evidence type="ECO:0000313" key="16">
    <source>
        <dbReference type="Proteomes" id="UP001305702"/>
    </source>
</evidence>
<organism evidence="15 16">
    <name type="scientific">Paenibacillus aurantius</name>
    <dbReference type="NCBI Taxonomy" id="2918900"/>
    <lineage>
        <taxon>Bacteria</taxon>
        <taxon>Bacillati</taxon>
        <taxon>Bacillota</taxon>
        <taxon>Bacilli</taxon>
        <taxon>Bacillales</taxon>
        <taxon>Paenibacillaceae</taxon>
        <taxon>Paenibacillus</taxon>
    </lineage>
</organism>
<keyword evidence="11 13" id="KW-0472">Membrane</keyword>
<feature type="transmembrane region" description="Helical" evidence="13">
    <location>
        <begin position="82"/>
        <end position="101"/>
    </location>
</feature>
<dbReference type="CDD" id="cd06161">
    <property type="entry name" value="S2P-M50_SpoIVFB"/>
    <property type="match status" value="1"/>
</dbReference>
<evidence type="ECO:0000256" key="1">
    <source>
        <dbReference type="ARBA" id="ARBA00001947"/>
    </source>
</evidence>
<gene>
    <name evidence="15" type="ORF">MJA45_08105</name>
</gene>
<dbReference type="GO" id="GO:0008237">
    <property type="term" value="F:metallopeptidase activity"/>
    <property type="evidence" value="ECO:0007669"/>
    <property type="project" value="UniProtKB-KW"/>
</dbReference>
<dbReference type="AlphaFoldDB" id="A0AA96LHB8"/>
<evidence type="ECO:0000256" key="8">
    <source>
        <dbReference type="ARBA" id="ARBA00022833"/>
    </source>
</evidence>
<feature type="transmembrane region" description="Helical" evidence="13">
    <location>
        <begin position="181"/>
        <end position="200"/>
    </location>
</feature>
<dbReference type="PANTHER" id="PTHR39188">
    <property type="entry name" value="MEMBRANE-ASSOCIATED ZINC METALLOPROTEASE M50B"/>
    <property type="match status" value="1"/>
</dbReference>
<dbReference type="PANTHER" id="PTHR39188:SF3">
    <property type="entry name" value="STAGE IV SPORULATION PROTEIN FB"/>
    <property type="match status" value="1"/>
</dbReference>
<sequence length="291" mass="32693">MINLGGTAYRFHPLFVMLMLLSLATGYFVELLTLFGLVFIHEMGHVAAAKAFGWTVREVQFLPFGGVAVVEESGSMPAREELWVALAGPLQNLWMIALALLMKAAGWDNDGWWDYFLKANAMLGLFNLLPVLPLDGGKVLLSVLSYWVSYHRAMLFCAWSSLAFSCVLLGGTLLTLSTAGLHLNLLMIGVFLLYSNWYGYRHLPYQFIRFLMSREKTAARQRGKGIPAQPLLVHEQAPVGEVARRLMRERHHLIYVCGPEGRIRGVLPERRLIDSYFTDAKTGRAVSELIM</sequence>
<dbReference type="KEGG" id="paun:MJA45_08105"/>
<comment type="cofactor">
    <cofactor evidence="1">
        <name>Zn(2+)</name>
        <dbReference type="ChEBI" id="CHEBI:29105"/>
    </cofactor>
</comment>
<comment type="subcellular location">
    <subcellularLocation>
        <location evidence="2">Membrane</location>
        <topology evidence="2">Multi-pass membrane protein</topology>
    </subcellularLocation>
</comment>
<keyword evidence="7" id="KW-0378">Hydrolase</keyword>
<dbReference type="EMBL" id="CP130318">
    <property type="protein sequence ID" value="WNQ12978.1"/>
    <property type="molecule type" value="Genomic_DNA"/>
</dbReference>
<reference evidence="15 16" key="1">
    <citation type="submission" date="2022-02" db="EMBL/GenBank/DDBJ databases">
        <title>Paenibacillus sp. MBLB1776 Whole Genome Shotgun Sequencing.</title>
        <authorList>
            <person name="Hwang C.Y."/>
            <person name="Cho E.-S."/>
            <person name="Seo M.-J."/>
        </authorList>
    </citation>
    <scope>NUCLEOTIDE SEQUENCE [LARGE SCALE GENOMIC DNA]</scope>
    <source>
        <strain evidence="15 16">MBLB1776</strain>
    </source>
</reference>
<feature type="transmembrane region" description="Helical" evidence="13">
    <location>
        <begin position="153"/>
        <end position="175"/>
    </location>
</feature>
<feature type="domain" description="CBS" evidence="14">
    <location>
        <begin position="225"/>
        <end position="282"/>
    </location>
</feature>
<keyword evidence="10" id="KW-0482">Metalloprotease</keyword>
<dbReference type="Pfam" id="PF02163">
    <property type="entry name" value="Peptidase_M50"/>
    <property type="match status" value="2"/>
</dbReference>
<dbReference type="GO" id="GO:0046872">
    <property type="term" value="F:metal ion binding"/>
    <property type="evidence" value="ECO:0007669"/>
    <property type="project" value="UniProtKB-KW"/>
</dbReference>
<dbReference type="SUPFAM" id="SSF54631">
    <property type="entry name" value="CBS-domain pair"/>
    <property type="match status" value="1"/>
</dbReference>
<evidence type="ECO:0000256" key="9">
    <source>
        <dbReference type="ARBA" id="ARBA00022989"/>
    </source>
</evidence>
<keyword evidence="12" id="KW-0129">CBS domain</keyword>
<dbReference type="Proteomes" id="UP001305702">
    <property type="component" value="Chromosome"/>
</dbReference>
<keyword evidence="9 13" id="KW-1133">Transmembrane helix</keyword>
<keyword evidence="16" id="KW-1185">Reference proteome</keyword>
<evidence type="ECO:0000256" key="7">
    <source>
        <dbReference type="ARBA" id="ARBA00022801"/>
    </source>
</evidence>
<evidence type="ECO:0000256" key="11">
    <source>
        <dbReference type="ARBA" id="ARBA00023136"/>
    </source>
</evidence>
<feature type="transmembrane region" description="Helical" evidence="13">
    <location>
        <begin position="121"/>
        <end position="141"/>
    </location>
</feature>
<evidence type="ECO:0000259" key="14">
    <source>
        <dbReference type="PROSITE" id="PS51371"/>
    </source>
</evidence>
<dbReference type="InterPro" id="IPR046342">
    <property type="entry name" value="CBS_dom_sf"/>
</dbReference>
<protein>
    <submittedName>
        <fullName evidence="15">Site-2 protease family protein</fullName>
    </submittedName>
</protein>
<evidence type="ECO:0000256" key="4">
    <source>
        <dbReference type="ARBA" id="ARBA00022670"/>
    </source>
</evidence>
<name>A0AA96LHB8_9BACL</name>
<dbReference type="InterPro" id="IPR008915">
    <property type="entry name" value="Peptidase_M50"/>
</dbReference>
<dbReference type="GO" id="GO:0016020">
    <property type="term" value="C:membrane"/>
    <property type="evidence" value="ECO:0007669"/>
    <property type="project" value="UniProtKB-SubCell"/>
</dbReference>